<evidence type="ECO:0000313" key="5">
    <source>
        <dbReference type="Proteomes" id="UP001172791"/>
    </source>
</evidence>
<reference evidence="2" key="1">
    <citation type="submission" date="2018-04" db="EMBL/GenBank/DDBJ databases">
        <authorList>
            <person name="Jy Z."/>
        </authorList>
    </citation>
    <scope>NUCLEOTIDE SEQUENCE</scope>
    <source>
        <strain evidence="3">AS13</strain>
        <strain evidence="2">LA18</strain>
    </source>
</reference>
<evidence type="ECO:0000313" key="3">
    <source>
        <dbReference type="EMBL" id="MDN4579221.1"/>
    </source>
</evidence>
<name>A0AAW7MRF4_9BURK</name>
<proteinExistence type="predicted"/>
<dbReference type="Proteomes" id="UP001172791">
    <property type="component" value="Unassembled WGS sequence"/>
</dbReference>
<dbReference type="EMBL" id="QAID01000042">
    <property type="protein sequence ID" value="MDN4579221.1"/>
    <property type="molecule type" value="Genomic_DNA"/>
</dbReference>
<feature type="region of interest" description="Disordered" evidence="1">
    <location>
        <begin position="46"/>
        <end position="88"/>
    </location>
</feature>
<keyword evidence="4" id="KW-1185">Reference proteome</keyword>
<protein>
    <submittedName>
        <fullName evidence="2">Uncharacterized protein</fullName>
    </submittedName>
</protein>
<accession>A0AAW7MRF4</accession>
<comment type="caution">
    <text evidence="2">The sequence shown here is derived from an EMBL/GenBank/DDBJ whole genome shotgun (WGS) entry which is preliminary data.</text>
</comment>
<evidence type="ECO:0000256" key="1">
    <source>
        <dbReference type="SAM" id="MobiDB-lite"/>
    </source>
</evidence>
<dbReference type="Proteomes" id="UP001172788">
    <property type="component" value="Unassembled WGS sequence"/>
</dbReference>
<organism evidence="2 5">
    <name type="scientific">Pandoraea cepalis</name>
    <dbReference type="NCBI Taxonomy" id="2508294"/>
    <lineage>
        <taxon>Bacteria</taxon>
        <taxon>Pseudomonadati</taxon>
        <taxon>Pseudomonadota</taxon>
        <taxon>Betaproteobacteria</taxon>
        <taxon>Burkholderiales</taxon>
        <taxon>Burkholderiaceae</taxon>
        <taxon>Pandoraea</taxon>
    </lineage>
</organism>
<evidence type="ECO:0000313" key="2">
    <source>
        <dbReference type="EMBL" id="MDN4575151.1"/>
    </source>
</evidence>
<gene>
    <name evidence="2" type="ORF">DBA34_18050</name>
    <name evidence="3" type="ORF">DBB29_13960</name>
</gene>
<feature type="compositionally biased region" description="Basic residues" evidence="1">
    <location>
        <begin position="79"/>
        <end position="88"/>
    </location>
</feature>
<dbReference type="EMBL" id="QAIC01000041">
    <property type="protein sequence ID" value="MDN4575151.1"/>
    <property type="molecule type" value="Genomic_DNA"/>
</dbReference>
<evidence type="ECO:0000313" key="4">
    <source>
        <dbReference type="Proteomes" id="UP001172788"/>
    </source>
</evidence>
<dbReference type="AlphaFoldDB" id="A0AAW7MRF4"/>
<sequence>MRGLRGSLARGAGVRAIRFSKGADMPSNAPPSPFPFLPVVLESPVGAQGRAMSPPDGTACMPEPASRRLARGAPDTPRGKGRTPSRRRLGAVQNVPGLSLGDGGATLRVEVVRRIDPAGVALLGAIVR</sequence>